<dbReference type="InterPro" id="IPR004939">
    <property type="entry name" value="APC_su10/DOC_dom"/>
</dbReference>
<accession>A0A813V916</accession>
<keyword evidence="4" id="KW-0732">Signal</keyword>
<dbReference type="PANTHER" id="PTHR46654:SF1">
    <property type="entry name" value="E3 UBIQUITIN-PROTEIN LIGASE HECTD3"/>
    <property type="match status" value="1"/>
</dbReference>
<keyword evidence="1 2" id="KW-0833">Ubl conjugation pathway</keyword>
<name>A0A813V916_9BILA</name>
<feature type="domain" description="DOC" evidence="6">
    <location>
        <begin position="451"/>
        <end position="634"/>
    </location>
</feature>
<proteinExistence type="predicted"/>
<evidence type="ECO:0000313" key="8">
    <source>
        <dbReference type="Proteomes" id="UP000663879"/>
    </source>
</evidence>
<feature type="domain" description="HECT" evidence="5">
    <location>
        <begin position="762"/>
        <end position="1095"/>
    </location>
</feature>
<dbReference type="Gene3D" id="3.30.2160.10">
    <property type="entry name" value="Hect, E3 ligase catalytic domain"/>
    <property type="match status" value="1"/>
</dbReference>
<feature type="active site" description="Glycyl thioester intermediate" evidence="2">
    <location>
        <position position="1056"/>
    </location>
</feature>
<dbReference type="PROSITE" id="PS51284">
    <property type="entry name" value="DOC"/>
    <property type="match status" value="1"/>
</dbReference>
<dbReference type="AlphaFoldDB" id="A0A813V916"/>
<dbReference type="OrthoDB" id="8068875at2759"/>
<reference evidence="7" key="1">
    <citation type="submission" date="2021-02" db="EMBL/GenBank/DDBJ databases">
        <authorList>
            <person name="Nowell W R."/>
        </authorList>
    </citation>
    <scope>NUCLEOTIDE SEQUENCE</scope>
    <source>
        <strain evidence="7">Ploen Becks lab</strain>
    </source>
</reference>
<evidence type="ECO:0000256" key="1">
    <source>
        <dbReference type="ARBA" id="ARBA00022786"/>
    </source>
</evidence>
<dbReference type="SUPFAM" id="SSF49785">
    <property type="entry name" value="Galactose-binding domain-like"/>
    <property type="match status" value="1"/>
</dbReference>
<dbReference type="EMBL" id="CAJNOC010001127">
    <property type="protein sequence ID" value="CAF0837663.1"/>
    <property type="molecule type" value="Genomic_DNA"/>
</dbReference>
<evidence type="ECO:0000256" key="4">
    <source>
        <dbReference type="SAM" id="SignalP"/>
    </source>
</evidence>
<feature type="compositionally biased region" description="Low complexity" evidence="3">
    <location>
        <begin position="134"/>
        <end position="169"/>
    </location>
</feature>
<protein>
    <recommendedName>
        <fullName evidence="9">HECT domain-containing protein</fullName>
    </recommendedName>
</protein>
<dbReference type="GO" id="GO:0004842">
    <property type="term" value="F:ubiquitin-protein transferase activity"/>
    <property type="evidence" value="ECO:0007669"/>
    <property type="project" value="InterPro"/>
</dbReference>
<dbReference type="InterPro" id="IPR000569">
    <property type="entry name" value="HECT_dom"/>
</dbReference>
<dbReference type="SMART" id="SM00119">
    <property type="entry name" value="HECTc"/>
    <property type="match status" value="1"/>
</dbReference>
<keyword evidence="8" id="KW-1185">Reference proteome</keyword>
<dbReference type="SMART" id="SM01337">
    <property type="entry name" value="APC10"/>
    <property type="match status" value="1"/>
</dbReference>
<dbReference type="PROSITE" id="PS50237">
    <property type="entry name" value="HECT"/>
    <property type="match status" value="1"/>
</dbReference>
<evidence type="ECO:0000313" key="7">
    <source>
        <dbReference type="EMBL" id="CAF0837663.1"/>
    </source>
</evidence>
<dbReference type="InterPro" id="IPR035983">
    <property type="entry name" value="Hect_E3_ubiquitin_ligase"/>
</dbReference>
<sequence>MFKKVLSILFFFIIAVESSELSSKNNFVSLMINENKQSFFCKVCLAIESVEDKLFGHLDNIIAAICNKLSSSPDSCIQKSTIIIGFGLALFNDYFIEAKNTNNQSLNTTTCTTTTTTTRFSNSKLQQQDFQTPNYNNYSNNNLQPQQTLQTANPQPLPQQQPVNQQLNPRTNTKTINSIVTRTNMYLQTAVITYVSAMTKIIVYIETLFKQVIAQKPMIKRKDAINKTDKTLRLIRAFEECIESLTSNNKPFPLAICYQRSKIYFKLDQQSTNTTTTTTTSGQSSSQNTYRNFYHDSNIYLFDAPLDEQQILNDTLNNFEYLNSQNVIDINNIDYLVSNNSIRINNLGKWILITKIKYLETKSTCLKKPLWFLKYKFNTNNNNNDEQQLQNIRLVDFNVDKNLGNKEWIFYVENSYNLIQNEHEIVSGNKYKANLELMKQISEVPKNWSIDLDEELADMLKDYVNTDLPGSIRNFIKSISVSTQRTPSDTDYLISLDRRTYWESDTYSSTYLGYNAIRLFMKPLIRIKRLFIVVNKKHRQYMPKDVSVYGGDTSDDIEELNKITIKSNEDGDILILENCQKVYNYLEIRIQSCQRNVTNCRVFGIKMFPHTHEDEQIPSHIFTINKLQRNYPRLTNFKPTFLYRRAELLLRFIRLFDLCMDAILPSWTYGEYFQTLIKSVKKILILSTRRINLLDKIFNSIPTTQCYVPVVFIDRPLAFAYRGKIALDPKYQNTIFMQIYNNLNRNCSFRWDKSVDQWWECKFIGEGIIDQGGGFRDSLSDISEELCPNNYADSSIPVPLPFFIRTPNQSQSDLNTYRDMFTTNPSCKYFDEYEFIGKLMGACVRSKETLALYLSPFFWKKISGESVSWKNDFITVDSAQVKFLETIEKLDEFEYDDKYSNEITWSCVLSDGTLFKLRPDGNLINVKYDERLDYCEQVKKIRMSESDKQIEAIKRGLQSVLSKHIFSIMTWSEFEFKVCGAANITVEDLKMSVEYEDELTLQDSRVKYFWEAISNFSNEERSKFVRFVTGRKRLPVRIYFCSSDQPATSFPDSSTCNCSIYFPSYPSAQIAEEKLRYAIHNCVAIDTDCSSLDIF</sequence>
<dbReference type="InterPro" id="IPR042469">
    <property type="entry name" value="HECTD3"/>
</dbReference>
<evidence type="ECO:0000259" key="5">
    <source>
        <dbReference type="PROSITE" id="PS50237"/>
    </source>
</evidence>
<dbReference type="PANTHER" id="PTHR46654">
    <property type="entry name" value="E3 UBIQUITIN-PROTEIN LIGASE HECTD3"/>
    <property type="match status" value="1"/>
</dbReference>
<dbReference type="Pfam" id="PF00632">
    <property type="entry name" value="HECT"/>
    <property type="match status" value="1"/>
</dbReference>
<dbReference type="InterPro" id="IPR008979">
    <property type="entry name" value="Galactose-bd-like_sf"/>
</dbReference>
<dbReference type="SUPFAM" id="SSF56204">
    <property type="entry name" value="Hect, E3 ligase catalytic domain"/>
    <property type="match status" value="1"/>
</dbReference>
<dbReference type="Gene3D" id="3.90.1750.10">
    <property type="entry name" value="Hect, E3 ligase catalytic domains"/>
    <property type="match status" value="1"/>
</dbReference>
<evidence type="ECO:0000256" key="3">
    <source>
        <dbReference type="SAM" id="MobiDB-lite"/>
    </source>
</evidence>
<organism evidence="7 8">
    <name type="scientific">Brachionus calyciflorus</name>
    <dbReference type="NCBI Taxonomy" id="104777"/>
    <lineage>
        <taxon>Eukaryota</taxon>
        <taxon>Metazoa</taxon>
        <taxon>Spiralia</taxon>
        <taxon>Gnathifera</taxon>
        <taxon>Rotifera</taxon>
        <taxon>Eurotatoria</taxon>
        <taxon>Monogononta</taxon>
        <taxon>Pseudotrocha</taxon>
        <taxon>Ploima</taxon>
        <taxon>Brachionidae</taxon>
        <taxon>Brachionus</taxon>
    </lineage>
</organism>
<dbReference type="Gene3D" id="2.60.120.260">
    <property type="entry name" value="Galactose-binding domain-like"/>
    <property type="match status" value="1"/>
</dbReference>
<evidence type="ECO:0008006" key="9">
    <source>
        <dbReference type="Google" id="ProtNLM"/>
    </source>
</evidence>
<evidence type="ECO:0000256" key="2">
    <source>
        <dbReference type="PROSITE-ProRule" id="PRU00104"/>
    </source>
</evidence>
<comment type="caution">
    <text evidence="7">The sequence shown here is derived from an EMBL/GenBank/DDBJ whole genome shotgun (WGS) entry which is preliminary data.</text>
</comment>
<feature type="chain" id="PRO_5032796170" description="HECT domain-containing protein" evidence="4">
    <location>
        <begin position="19"/>
        <end position="1095"/>
    </location>
</feature>
<evidence type="ECO:0000259" key="6">
    <source>
        <dbReference type="PROSITE" id="PS51284"/>
    </source>
</evidence>
<feature type="signal peptide" evidence="4">
    <location>
        <begin position="1"/>
        <end position="18"/>
    </location>
</feature>
<feature type="region of interest" description="Disordered" evidence="3">
    <location>
        <begin position="134"/>
        <end position="170"/>
    </location>
</feature>
<gene>
    <name evidence="7" type="ORF">OXX778_LOCUS8285</name>
</gene>
<dbReference type="Proteomes" id="UP000663879">
    <property type="component" value="Unassembled WGS sequence"/>
</dbReference>
<dbReference type="Gene3D" id="3.30.2410.10">
    <property type="entry name" value="Hect, E3 ligase catalytic domain"/>
    <property type="match status" value="1"/>
</dbReference>